<protein>
    <submittedName>
        <fullName evidence="1">Uncharacterized protein</fullName>
    </submittedName>
</protein>
<dbReference type="EMBL" id="QGNW01001453">
    <property type="protein sequence ID" value="RVW40764.1"/>
    <property type="molecule type" value="Genomic_DNA"/>
</dbReference>
<dbReference type="Proteomes" id="UP000288805">
    <property type="component" value="Unassembled WGS sequence"/>
</dbReference>
<organism evidence="1 2">
    <name type="scientific">Vitis vinifera</name>
    <name type="common">Grape</name>
    <dbReference type="NCBI Taxonomy" id="29760"/>
    <lineage>
        <taxon>Eukaryota</taxon>
        <taxon>Viridiplantae</taxon>
        <taxon>Streptophyta</taxon>
        <taxon>Embryophyta</taxon>
        <taxon>Tracheophyta</taxon>
        <taxon>Spermatophyta</taxon>
        <taxon>Magnoliopsida</taxon>
        <taxon>eudicotyledons</taxon>
        <taxon>Gunneridae</taxon>
        <taxon>Pentapetalae</taxon>
        <taxon>rosids</taxon>
        <taxon>Vitales</taxon>
        <taxon>Vitaceae</taxon>
        <taxon>Viteae</taxon>
        <taxon>Vitis</taxon>
    </lineage>
</organism>
<accession>A0A438DZ50</accession>
<dbReference type="AlphaFoldDB" id="A0A438DZ50"/>
<reference evidence="1 2" key="1">
    <citation type="journal article" date="2018" name="PLoS Genet.">
        <title>Population sequencing reveals clonal diversity and ancestral inbreeding in the grapevine cultivar Chardonnay.</title>
        <authorList>
            <person name="Roach M.J."/>
            <person name="Johnson D.L."/>
            <person name="Bohlmann J."/>
            <person name="van Vuuren H.J."/>
            <person name="Jones S.J."/>
            <person name="Pretorius I.S."/>
            <person name="Schmidt S.A."/>
            <person name="Borneman A.R."/>
        </authorList>
    </citation>
    <scope>NUCLEOTIDE SEQUENCE [LARGE SCALE GENOMIC DNA]</scope>
    <source>
        <strain evidence="2">cv. Chardonnay</strain>
        <tissue evidence="1">Leaf</tissue>
    </source>
</reference>
<name>A0A438DZ50_VITVI</name>
<comment type="caution">
    <text evidence="1">The sequence shown here is derived from an EMBL/GenBank/DDBJ whole genome shotgun (WGS) entry which is preliminary data.</text>
</comment>
<gene>
    <name evidence="1" type="ORF">CK203_080676</name>
</gene>
<evidence type="ECO:0000313" key="2">
    <source>
        <dbReference type="Proteomes" id="UP000288805"/>
    </source>
</evidence>
<proteinExistence type="predicted"/>
<sequence length="410" mass="45618">MKFEKFEVEKKNFQVKFEGSNGETWISVTKRSRGFVVSIGFGKEEVDWLTEHLKKVVELEASRGFIRNIRGKTRTHLMEICFNSRGCFMKITKFVTKRKPLILVVLEGVKGNGWEDLRKAISSVQDYSDHVGGASKETFGDAQVSKGIYRGCRVIRRSGCRGWTKEWSSVVSWKMGTELSIEIHSEEVGEDNEGGKRIIEACKLVKGEVVGGDASKCRATTLLEMEDGVWTFIVAISVTGEVDEEDFSTFESTRSRDELLKAGGCVSQWSKNAKGLRGSTRDNECYSRRLLPPVTLSVFKYEIGSQKGDWLGRSLLGPAEEHFNEPTALEPMFKAQSIRAQSGMKNHGFPVGPIVSQAHETVALSSSTLQRDGSFAKAIPLFARSQDPVEVRAGDEAFFGEVGRAFEIKA</sequence>
<evidence type="ECO:0000313" key="1">
    <source>
        <dbReference type="EMBL" id="RVW40764.1"/>
    </source>
</evidence>